<accession>A0A2H0XDY9</accession>
<evidence type="ECO:0000256" key="1">
    <source>
        <dbReference type="ARBA" id="ARBA00004651"/>
    </source>
</evidence>
<dbReference type="InterPro" id="IPR004477">
    <property type="entry name" value="ComEC_N"/>
</dbReference>
<reference evidence="9" key="1">
    <citation type="submission" date="2017-09" db="EMBL/GenBank/DDBJ databases">
        <title>Depth-based differentiation of microbial function through sediment-hosted aquifers and enrichment of novel symbionts in the deep terrestrial subsurface.</title>
        <authorList>
            <person name="Probst A.J."/>
            <person name="Ladd B."/>
            <person name="Jarett J.K."/>
            <person name="Geller-Mcgrath D.E."/>
            <person name="Sieber C.M.K."/>
            <person name="Emerson J.B."/>
            <person name="Anantharaman K."/>
            <person name="Thomas B.C."/>
            <person name="Malmstrom R."/>
            <person name="Stieglmeier M."/>
            <person name="Klingl A."/>
            <person name="Woyke T."/>
            <person name="Ryan C.M."/>
            <person name="Banfield J.F."/>
        </authorList>
    </citation>
    <scope>NUCLEOTIDE SEQUENCE [LARGE SCALE GENOMIC DNA]</scope>
</reference>
<evidence type="ECO:0000313" key="8">
    <source>
        <dbReference type="EMBL" id="PIS23071.1"/>
    </source>
</evidence>
<dbReference type="PANTHER" id="PTHR30619:SF7">
    <property type="entry name" value="BETA-LACTAMASE DOMAIN PROTEIN"/>
    <property type="match status" value="1"/>
</dbReference>
<feature type="transmembrane region" description="Helical" evidence="6">
    <location>
        <begin position="343"/>
        <end position="362"/>
    </location>
</feature>
<feature type="domain" description="ComEC/Rec2-related protein" evidence="7">
    <location>
        <begin position="134"/>
        <end position="394"/>
    </location>
</feature>
<feature type="transmembrane region" description="Helical" evidence="6">
    <location>
        <begin position="284"/>
        <end position="303"/>
    </location>
</feature>
<name>A0A2H0XDY9_UNCKA</name>
<dbReference type="PANTHER" id="PTHR30619">
    <property type="entry name" value="DNA INTERNALIZATION/COMPETENCE PROTEIN COMEC/REC2"/>
    <property type="match status" value="1"/>
</dbReference>
<dbReference type="Proteomes" id="UP000230340">
    <property type="component" value="Unassembled WGS sequence"/>
</dbReference>
<evidence type="ECO:0000259" key="7">
    <source>
        <dbReference type="Pfam" id="PF03772"/>
    </source>
</evidence>
<dbReference type="Pfam" id="PF03772">
    <property type="entry name" value="Competence"/>
    <property type="match status" value="1"/>
</dbReference>
<feature type="transmembrane region" description="Helical" evidence="6">
    <location>
        <begin position="184"/>
        <end position="201"/>
    </location>
</feature>
<organism evidence="8 9">
    <name type="scientific">candidate division WWE3 bacterium CG08_land_8_20_14_0_20_40_13</name>
    <dbReference type="NCBI Taxonomy" id="1975084"/>
    <lineage>
        <taxon>Bacteria</taxon>
        <taxon>Katanobacteria</taxon>
    </lineage>
</organism>
<evidence type="ECO:0000256" key="4">
    <source>
        <dbReference type="ARBA" id="ARBA00022989"/>
    </source>
</evidence>
<comment type="subcellular location">
    <subcellularLocation>
        <location evidence="1">Cell membrane</location>
        <topology evidence="1">Multi-pass membrane protein</topology>
    </subcellularLocation>
</comment>
<keyword evidence="3 6" id="KW-0812">Transmembrane</keyword>
<sequence length="400" mass="44229">MKFNNLLAIVLAAGLIFIRYKFTIPVLNVGDGVQFATLITEVPKEKYGKCQLVFNKMVVTSSGLCKYRVGDEILIKGVVSKGDRGIEIKADDVSYNKTPWYGTVLREILQARGLVEAKVKEKLPEPEAGLLLGITLGVKNALPRDFYDKLVKTGTIHVAVVSGYNISLILSALLPVFGVIKKRVVRLIILSVSLLLYATVVGFNPPVIRAMVMGIISFIGLVTGRQREALRVLLISCFFILFAIPSYLTDISFQLSFGASFGMLVFYNKFKNLLRLDLLGLEDGFYGSLSSQVVVLPLISFYFGRVSLVSLISNLLSLWVIAPATILGFALFVLMYVPLVSNIMTFIVYILLNYFVLINNFLADISYSKIEVKIGLIGLGVYYILLLGGLTMWKGENTND</sequence>
<evidence type="ECO:0000313" key="9">
    <source>
        <dbReference type="Proteomes" id="UP000230340"/>
    </source>
</evidence>
<keyword evidence="4 6" id="KW-1133">Transmembrane helix</keyword>
<feature type="transmembrane region" description="Helical" evidence="6">
    <location>
        <begin position="374"/>
        <end position="393"/>
    </location>
</feature>
<feature type="transmembrane region" description="Helical" evidence="6">
    <location>
        <begin position="207"/>
        <end position="223"/>
    </location>
</feature>
<evidence type="ECO:0000256" key="6">
    <source>
        <dbReference type="SAM" id="Phobius"/>
    </source>
</evidence>
<feature type="transmembrane region" description="Helical" evidence="6">
    <location>
        <begin position="230"/>
        <end position="248"/>
    </location>
</feature>
<protein>
    <recommendedName>
        <fullName evidence="7">ComEC/Rec2-related protein domain-containing protein</fullName>
    </recommendedName>
</protein>
<keyword evidence="2" id="KW-1003">Cell membrane</keyword>
<feature type="transmembrane region" description="Helical" evidence="6">
    <location>
        <begin position="156"/>
        <end position="177"/>
    </location>
</feature>
<dbReference type="InterPro" id="IPR052159">
    <property type="entry name" value="Competence_DNA_uptake"/>
</dbReference>
<evidence type="ECO:0000256" key="5">
    <source>
        <dbReference type="ARBA" id="ARBA00023136"/>
    </source>
</evidence>
<gene>
    <name evidence="8" type="ORF">COT49_02095</name>
</gene>
<keyword evidence="5 6" id="KW-0472">Membrane</keyword>
<proteinExistence type="predicted"/>
<evidence type="ECO:0000256" key="2">
    <source>
        <dbReference type="ARBA" id="ARBA00022475"/>
    </source>
</evidence>
<dbReference type="GO" id="GO:0005886">
    <property type="term" value="C:plasma membrane"/>
    <property type="evidence" value="ECO:0007669"/>
    <property type="project" value="UniProtKB-SubCell"/>
</dbReference>
<dbReference type="AlphaFoldDB" id="A0A2H0XDY9"/>
<comment type="caution">
    <text evidence="8">The sequence shown here is derived from an EMBL/GenBank/DDBJ whole genome shotgun (WGS) entry which is preliminary data.</text>
</comment>
<feature type="transmembrane region" description="Helical" evidence="6">
    <location>
        <begin position="315"/>
        <end position="337"/>
    </location>
</feature>
<dbReference type="EMBL" id="PEYT01000018">
    <property type="protein sequence ID" value="PIS23071.1"/>
    <property type="molecule type" value="Genomic_DNA"/>
</dbReference>
<evidence type="ECO:0000256" key="3">
    <source>
        <dbReference type="ARBA" id="ARBA00022692"/>
    </source>
</evidence>
<dbReference type="NCBIfam" id="TIGR00360">
    <property type="entry name" value="ComEC_N-term"/>
    <property type="match status" value="1"/>
</dbReference>